<dbReference type="GO" id="GO:0000166">
    <property type="term" value="F:nucleotide binding"/>
    <property type="evidence" value="ECO:0007669"/>
    <property type="project" value="UniProtKB-KW"/>
</dbReference>
<dbReference type="GO" id="GO:0004540">
    <property type="term" value="F:RNA nuclease activity"/>
    <property type="evidence" value="ECO:0007669"/>
    <property type="project" value="InterPro"/>
</dbReference>
<evidence type="ECO:0000313" key="7">
    <source>
        <dbReference type="EMBL" id="MDI6450068.1"/>
    </source>
</evidence>
<evidence type="ECO:0000256" key="5">
    <source>
        <dbReference type="ARBA" id="ARBA00022801"/>
    </source>
</evidence>
<gene>
    <name evidence="7" type="ORF">QJ522_13500</name>
</gene>
<dbReference type="Proteomes" id="UP001431776">
    <property type="component" value="Unassembled WGS sequence"/>
</dbReference>
<dbReference type="RefSeq" id="WP_349245477.1">
    <property type="nucleotide sequence ID" value="NZ_JASCXX010000016.1"/>
</dbReference>
<dbReference type="GO" id="GO:0110001">
    <property type="term" value="C:toxin-antitoxin complex"/>
    <property type="evidence" value="ECO:0007669"/>
    <property type="project" value="InterPro"/>
</dbReference>
<comment type="caution">
    <text evidence="7">The sequence shown here is derived from an EMBL/GenBank/DDBJ whole genome shotgun (WGS) entry which is preliminary data.</text>
</comment>
<proteinExistence type="inferred from homology"/>
<dbReference type="PANTHER" id="PTHR34139">
    <property type="entry name" value="UPF0331 PROTEIN MJ0127"/>
    <property type="match status" value="1"/>
</dbReference>
<dbReference type="EMBL" id="JASCXX010000016">
    <property type="protein sequence ID" value="MDI6450068.1"/>
    <property type="molecule type" value="Genomic_DNA"/>
</dbReference>
<evidence type="ECO:0000256" key="6">
    <source>
        <dbReference type="ARBA" id="ARBA00024207"/>
    </source>
</evidence>
<evidence type="ECO:0000256" key="2">
    <source>
        <dbReference type="ARBA" id="ARBA00022649"/>
    </source>
</evidence>
<dbReference type="AlphaFoldDB" id="A0AAW6TWJ4"/>
<evidence type="ECO:0000256" key="4">
    <source>
        <dbReference type="ARBA" id="ARBA00022741"/>
    </source>
</evidence>
<keyword evidence="1" id="KW-0597">Phosphoprotein</keyword>
<keyword evidence="3" id="KW-0540">Nuclease</keyword>
<keyword evidence="8" id="KW-1185">Reference proteome</keyword>
<sequence>MRPESRKYLYDILQACETLSQFVEGKRFADYDSDLLLRSAVERQLMIVGEALSQATRMDEELADHIENARDIINLRNVIVHGYTVVENETIWGILQADVPKLRNQVARLLR</sequence>
<reference evidence="7" key="1">
    <citation type="submission" date="2023-05" db="EMBL/GenBank/DDBJ databases">
        <title>Anaerotaeda fermentans gen. nov., sp. nov., a novel anaerobic planctomycete of the new family within the order Sedimentisphaerales isolated from Taman Peninsula, Russia.</title>
        <authorList>
            <person name="Khomyakova M.A."/>
            <person name="Merkel A.Y."/>
            <person name="Slobodkin A.I."/>
        </authorList>
    </citation>
    <scope>NUCLEOTIDE SEQUENCE</scope>
    <source>
        <strain evidence="7">M17dextr</strain>
    </source>
</reference>
<evidence type="ECO:0000256" key="1">
    <source>
        <dbReference type="ARBA" id="ARBA00022553"/>
    </source>
</evidence>
<dbReference type="PANTHER" id="PTHR34139:SF1">
    <property type="entry name" value="RNASE MJ1380-RELATED"/>
    <property type="match status" value="1"/>
</dbReference>
<dbReference type="InterPro" id="IPR008201">
    <property type="entry name" value="HepT-like"/>
</dbReference>
<dbReference type="GO" id="GO:0016787">
    <property type="term" value="F:hydrolase activity"/>
    <property type="evidence" value="ECO:0007669"/>
    <property type="project" value="UniProtKB-KW"/>
</dbReference>
<accession>A0AAW6TWJ4</accession>
<dbReference type="InterPro" id="IPR051813">
    <property type="entry name" value="HepT_RNase_toxin"/>
</dbReference>
<protein>
    <submittedName>
        <fullName evidence="7">DUF86 domain-containing protein</fullName>
    </submittedName>
</protein>
<keyword evidence="2" id="KW-1277">Toxin-antitoxin system</keyword>
<organism evidence="7 8">
    <name type="scientific">Anaerobaca lacustris</name>
    <dbReference type="NCBI Taxonomy" id="3044600"/>
    <lineage>
        <taxon>Bacteria</taxon>
        <taxon>Pseudomonadati</taxon>
        <taxon>Planctomycetota</taxon>
        <taxon>Phycisphaerae</taxon>
        <taxon>Sedimentisphaerales</taxon>
        <taxon>Anaerobacaceae</taxon>
        <taxon>Anaerobaca</taxon>
    </lineage>
</organism>
<name>A0AAW6TWJ4_9BACT</name>
<dbReference type="Gene3D" id="1.20.120.580">
    <property type="entry name" value="bsu32300-like"/>
    <property type="match status" value="1"/>
</dbReference>
<evidence type="ECO:0000313" key="8">
    <source>
        <dbReference type="Proteomes" id="UP001431776"/>
    </source>
</evidence>
<dbReference type="InterPro" id="IPR037038">
    <property type="entry name" value="HepT-like_sf"/>
</dbReference>
<comment type="similarity">
    <text evidence="6">Belongs to the HepT RNase toxin family.</text>
</comment>
<keyword evidence="4" id="KW-0547">Nucleotide-binding</keyword>
<evidence type="ECO:0000256" key="3">
    <source>
        <dbReference type="ARBA" id="ARBA00022722"/>
    </source>
</evidence>
<keyword evidence="5" id="KW-0378">Hydrolase</keyword>
<dbReference type="Pfam" id="PF01934">
    <property type="entry name" value="HepT-like"/>
    <property type="match status" value="1"/>
</dbReference>